<evidence type="ECO:0000313" key="1">
    <source>
        <dbReference type="EMBL" id="CAG8979329.1"/>
    </source>
</evidence>
<comment type="caution">
    <text evidence="1">The sequence shown here is derived from an EMBL/GenBank/DDBJ whole genome shotgun (WGS) entry which is preliminary data.</text>
</comment>
<dbReference type="EMBL" id="CAJVRM010000307">
    <property type="protein sequence ID" value="CAG8979329.1"/>
    <property type="molecule type" value="Genomic_DNA"/>
</dbReference>
<evidence type="ECO:0000313" key="2">
    <source>
        <dbReference type="Proteomes" id="UP000701801"/>
    </source>
</evidence>
<gene>
    <name evidence="1" type="ORF">HYALB_00002453</name>
</gene>
<reference evidence="1" key="1">
    <citation type="submission" date="2021-07" db="EMBL/GenBank/DDBJ databases">
        <authorList>
            <person name="Durling M."/>
        </authorList>
    </citation>
    <scope>NUCLEOTIDE SEQUENCE</scope>
</reference>
<organism evidence="1 2">
    <name type="scientific">Hymenoscyphus albidus</name>
    <dbReference type="NCBI Taxonomy" id="595503"/>
    <lineage>
        <taxon>Eukaryota</taxon>
        <taxon>Fungi</taxon>
        <taxon>Dikarya</taxon>
        <taxon>Ascomycota</taxon>
        <taxon>Pezizomycotina</taxon>
        <taxon>Leotiomycetes</taxon>
        <taxon>Helotiales</taxon>
        <taxon>Helotiaceae</taxon>
        <taxon>Hymenoscyphus</taxon>
    </lineage>
</organism>
<protein>
    <submittedName>
        <fullName evidence="1">Uncharacterized protein</fullName>
    </submittedName>
</protein>
<accession>A0A9N9LVS8</accession>
<name>A0A9N9LVS8_9HELO</name>
<dbReference type="AlphaFoldDB" id="A0A9N9LVS8"/>
<dbReference type="Proteomes" id="UP000701801">
    <property type="component" value="Unassembled WGS sequence"/>
</dbReference>
<sequence>MDSVNQPTPHETHEAARNALLSEGYLKDDFDVYEEYTAPKKVEMEGVGEEKEWKHGNGVLVFAKARV</sequence>
<keyword evidence="2" id="KW-1185">Reference proteome</keyword>
<proteinExistence type="predicted"/>